<feature type="domain" description="Zn(2)-C6 fungal-type" evidence="7">
    <location>
        <begin position="236"/>
        <end position="270"/>
    </location>
</feature>
<dbReference type="PROSITE" id="PS00463">
    <property type="entry name" value="ZN2_CY6_FUNGAL_1"/>
    <property type="match status" value="1"/>
</dbReference>
<keyword evidence="5" id="KW-0539">Nucleus</keyword>
<evidence type="ECO:0000256" key="1">
    <source>
        <dbReference type="ARBA" id="ARBA00022723"/>
    </source>
</evidence>
<evidence type="ECO:0000256" key="4">
    <source>
        <dbReference type="ARBA" id="ARBA00023163"/>
    </source>
</evidence>
<dbReference type="CDD" id="cd00067">
    <property type="entry name" value="GAL4"/>
    <property type="match status" value="1"/>
</dbReference>
<dbReference type="Pfam" id="PF00172">
    <property type="entry name" value="Zn_clus"/>
    <property type="match status" value="1"/>
</dbReference>
<feature type="region of interest" description="Disordered" evidence="6">
    <location>
        <begin position="313"/>
        <end position="416"/>
    </location>
</feature>
<feature type="region of interest" description="Disordered" evidence="6">
    <location>
        <begin position="821"/>
        <end position="843"/>
    </location>
</feature>
<accession>A0AAJ0GNK6</accession>
<name>A0AAJ0GNK6_9PEZI</name>
<evidence type="ECO:0000256" key="2">
    <source>
        <dbReference type="ARBA" id="ARBA00023015"/>
    </source>
</evidence>
<keyword evidence="9" id="KW-1185">Reference proteome</keyword>
<dbReference type="GO" id="GO:0008270">
    <property type="term" value="F:zinc ion binding"/>
    <property type="evidence" value="ECO:0007669"/>
    <property type="project" value="InterPro"/>
</dbReference>
<comment type="caution">
    <text evidence="8">The sequence shown here is derived from an EMBL/GenBank/DDBJ whole genome shotgun (WGS) entry which is preliminary data.</text>
</comment>
<dbReference type="SMART" id="SM00066">
    <property type="entry name" value="GAL4"/>
    <property type="match status" value="1"/>
</dbReference>
<reference evidence="8" key="2">
    <citation type="submission" date="2023-06" db="EMBL/GenBank/DDBJ databases">
        <authorList>
            <consortium name="Lawrence Berkeley National Laboratory"/>
            <person name="Mondo S.J."/>
            <person name="Hensen N."/>
            <person name="Bonometti L."/>
            <person name="Westerberg I."/>
            <person name="Brannstrom I.O."/>
            <person name="Guillou S."/>
            <person name="Cros-Aarteil S."/>
            <person name="Calhoun S."/>
            <person name="Haridas S."/>
            <person name="Kuo A."/>
            <person name="Pangilinan J."/>
            <person name="Riley R."/>
            <person name="Labutti K."/>
            <person name="Andreopoulos B."/>
            <person name="Lipzen A."/>
            <person name="Chen C."/>
            <person name="Yanf M."/>
            <person name="Daum C."/>
            <person name="Ng V."/>
            <person name="Clum A."/>
            <person name="Steindorff A."/>
            <person name="Ohm R."/>
            <person name="Martin F."/>
            <person name="Silar P."/>
            <person name="Natvig D."/>
            <person name="Lalanne C."/>
            <person name="Gautier V."/>
            <person name="Ament-Velasquez S.L."/>
            <person name="Kruys A."/>
            <person name="Hutchinson M.I."/>
            <person name="Powell A.J."/>
            <person name="Barry K."/>
            <person name="Miller A.N."/>
            <person name="Grigoriev I.V."/>
            <person name="Debuchy R."/>
            <person name="Gladieux P."/>
            <person name="Thoren M.H."/>
            <person name="Johannesson H."/>
        </authorList>
    </citation>
    <scope>NUCLEOTIDE SEQUENCE</scope>
    <source>
        <strain evidence="8">CBS 333.67</strain>
    </source>
</reference>
<proteinExistence type="predicted"/>
<feature type="compositionally biased region" description="Basic residues" evidence="6">
    <location>
        <begin position="151"/>
        <end position="164"/>
    </location>
</feature>
<dbReference type="AlphaFoldDB" id="A0AAJ0GNK6"/>
<dbReference type="InterPro" id="IPR001138">
    <property type="entry name" value="Zn2Cys6_DnaBD"/>
</dbReference>
<evidence type="ECO:0000313" key="9">
    <source>
        <dbReference type="Proteomes" id="UP001273166"/>
    </source>
</evidence>
<dbReference type="PROSITE" id="PS50048">
    <property type="entry name" value="ZN2_CY6_FUNGAL_2"/>
    <property type="match status" value="1"/>
</dbReference>
<feature type="compositionally biased region" description="Basic and acidic residues" evidence="6">
    <location>
        <begin position="399"/>
        <end position="408"/>
    </location>
</feature>
<keyword evidence="2" id="KW-0805">Transcription regulation</keyword>
<evidence type="ECO:0000256" key="5">
    <source>
        <dbReference type="ARBA" id="ARBA00023242"/>
    </source>
</evidence>
<evidence type="ECO:0000256" key="3">
    <source>
        <dbReference type="ARBA" id="ARBA00023125"/>
    </source>
</evidence>
<dbReference type="CDD" id="cd12148">
    <property type="entry name" value="fungal_TF_MHR"/>
    <property type="match status" value="1"/>
</dbReference>
<dbReference type="PANTHER" id="PTHR31668">
    <property type="entry name" value="GLUCOSE TRANSPORT TRANSCRIPTION REGULATOR RGT1-RELATED-RELATED"/>
    <property type="match status" value="1"/>
</dbReference>
<feature type="compositionally biased region" description="Basic and acidic residues" evidence="6">
    <location>
        <begin position="827"/>
        <end position="838"/>
    </location>
</feature>
<feature type="compositionally biased region" description="Polar residues" evidence="6">
    <location>
        <begin position="385"/>
        <end position="397"/>
    </location>
</feature>
<dbReference type="GO" id="GO:0003677">
    <property type="term" value="F:DNA binding"/>
    <property type="evidence" value="ECO:0007669"/>
    <property type="project" value="UniProtKB-KW"/>
</dbReference>
<keyword evidence="1" id="KW-0479">Metal-binding</keyword>
<dbReference type="PANTHER" id="PTHR31668:SF26">
    <property type="entry name" value="GLUCOSE TRANSPORT TRANSCRIPTION REGULATOR RGT1-RELATED"/>
    <property type="match status" value="1"/>
</dbReference>
<evidence type="ECO:0000313" key="8">
    <source>
        <dbReference type="EMBL" id="KAK3303247.1"/>
    </source>
</evidence>
<feature type="compositionally biased region" description="Low complexity" evidence="6">
    <location>
        <begin position="97"/>
        <end position="108"/>
    </location>
</feature>
<dbReference type="Gene3D" id="4.10.240.10">
    <property type="entry name" value="Zn(2)-C6 fungal-type DNA-binding domain"/>
    <property type="match status" value="1"/>
</dbReference>
<dbReference type="Proteomes" id="UP001273166">
    <property type="component" value="Unassembled WGS sequence"/>
</dbReference>
<feature type="region of interest" description="Disordered" evidence="6">
    <location>
        <begin position="1"/>
        <end position="51"/>
    </location>
</feature>
<evidence type="ECO:0000259" key="7">
    <source>
        <dbReference type="PROSITE" id="PS50048"/>
    </source>
</evidence>
<dbReference type="GO" id="GO:0000981">
    <property type="term" value="F:DNA-binding transcription factor activity, RNA polymerase II-specific"/>
    <property type="evidence" value="ECO:0007669"/>
    <property type="project" value="InterPro"/>
</dbReference>
<feature type="compositionally biased region" description="Polar residues" evidence="6">
    <location>
        <begin position="363"/>
        <end position="375"/>
    </location>
</feature>
<feature type="compositionally biased region" description="Polar residues" evidence="6">
    <location>
        <begin position="123"/>
        <end position="132"/>
    </location>
</feature>
<gene>
    <name evidence="8" type="ORF">B0T15DRAFT_401872</name>
</gene>
<dbReference type="InterPro" id="IPR036864">
    <property type="entry name" value="Zn2-C6_fun-type_DNA-bd_sf"/>
</dbReference>
<dbReference type="RefSeq" id="XP_062719027.1">
    <property type="nucleotide sequence ID" value="XM_062865135.1"/>
</dbReference>
<evidence type="ECO:0000256" key="6">
    <source>
        <dbReference type="SAM" id="MobiDB-lite"/>
    </source>
</evidence>
<protein>
    <recommendedName>
        <fullName evidence="7">Zn(2)-C6 fungal-type domain-containing protein</fullName>
    </recommendedName>
</protein>
<dbReference type="GeneID" id="87883964"/>
<sequence length="868" mass="95265">MVDSAEAQYYEQLAQHRELEPNAGHQPVQPEHHGLPSISQHQEPQDEHHELHRLQELQEPSTAQQQNARAPVNTAEELQLTAQLTQELAPMVAAGVEGQTQGQQTMPQQEPPAQQPGEAEPDLQQQLQASLQNHEREMQSHEHDLQTQQHHQQHLHHHHQQQHQHQHELQSHGLQDMLPHPGLPHPDRYPQNPPAPPHPNLPHHMSMGHHLPTAHQPQYQLPGATPPRKRTKVSRACDECRRKKIKCDAQSEASEEACSNCRRSNTQCLFSRVPQKRGPSKGYIKELADRINSIEGKLNTSVGGLERRVSSEVFASPGAPGDDSRKRPFSSISGDSFQTPSPSRIPSISTEHRPIMPHVQPDLSASESGNPNSLAPRSLAPIQISGGTNNVSSQGQPEMTDRISHDEPPQAPVQPADQMPDIEIEDAVFNKYLEVIHPIFPVLASTKARVQSLLWQAPPDLQTAFYTGFSSMIRPFLSESSNQTNGDPATACRQLSDWEADPKPASAVIDLLRLQTLVMALIAVDCHGLSSIKGEVEGPSKAEILGRAVGLGYSMRLHAKAVEPDPNPELDPNSDDNVALRTWYVLVMLDRWNAVGLAAPVMISNDSVEIPVGLKHIVGDVVFTLTRISYILGHLAPLTFRAPSDPFSPASSLPSLTTEMLRWLIPADATDPVVHLAYWHVQLLTKLASPLRRPENVLHASKDMVALLARNHERVTPLTHHFVALVSLGLLDLAGPDDDETRDQAAKLMKDVIEFRLMPSPWNDAVRKKLHEHLPGPPTAHTGGNAAVPVTAASEDDVQRKSEPLVAITGAAISLAGAGNHMITQPGEDRNGHGDPGETSRPPVADVQAMLKAGYLTCFEEPTAYAAT</sequence>
<feature type="region of interest" description="Disordered" evidence="6">
    <location>
        <begin position="96"/>
        <end position="230"/>
    </location>
</feature>
<organism evidence="8 9">
    <name type="scientific">Chaetomium strumarium</name>
    <dbReference type="NCBI Taxonomy" id="1170767"/>
    <lineage>
        <taxon>Eukaryota</taxon>
        <taxon>Fungi</taxon>
        <taxon>Dikarya</taxon>
        <taxon>Ascomycota</taxon>
        <taxon>Pezizomycotina</taxon>
        <taxon>Sordariomycetes</taxon>
        <taxon>Sordariomycetidae</taxon>
        <taxon>Sordariales</taxon>
        <taxon>Chaetomiaceae</taxon>
        <taxon>Chaetomium</taxon>
    </lineage>
</organism>
<reference evidence="8" key="1">
    <citation type="journal article" date="2023" name="Mol. Phylogenet. Evol.">
        <title>Genome-scale phylogeny and comparative genomics of the fungal order Sordariales.</title>
        <authorList>
            <person name="Hensen N."/>
            <person name="Bonometti L."/>
            <person name="Westerberg I."/>
            <person name="Brannstrom I.O."/>
            <person name="Guillou S."/>
            <person name="Cros-Aarteil S."/>
            <person name="Calhoun S."/>
            <person name="Haridas S."/>
            <person name="Kuo A."/>
            <person name="Mondo S."/>
            <person name="Pangilinan J."/>
            <person name="Riley R."/>
            <person name="LaButti K."/>
            <person name="Andreopoulos B."/>
            <person name="Lipzen A."/>
            <person name="Chen C."/>
            <person name="Yan M."/>
            <person name="Daum C."/>
            <person name="Ng V."/>
            <person name="Clum A."/>
            <person name="Steindorff A."/>
            <person name="Ohm R.A."/>
            <person name="Martin F."/>
            <person name="Silar P."/>
            <person name="Natvig D.O."/>
            <person name="Lalanne C."/>
            <person name="Gautier V."/>
            <person name="Ament-Velasquez S.L."/>
            <person name="Kruys A."/>
            <person name="Hutchinson M.I."/>
            <person name="Powell A.J."/>
            <person name="Barry K."/>
            <person name="Miller A.N."/>
            <person name="Grigoriev I.V."/>
            <person name="Debuchy R."/>
            <person name="Gladieux P."/>
            <person name="Hiltunen Thoren M."/>
            <person name="Johannesson H."/>
        </authorList>
    </citation>
    <scope>NUCLEOTIDE SEQUENCE</scope>
    <source>
        <strain evidence="8">CBS 333.67</strain>
    </source>
</reference>
<feature type="compositionally biased region" description="Basic and acidic residues" evidence="6">
    <location>
        <begin position="133"/>
        <end position="145"/>
    </location>
</feature>
<dbReference type="EMBL" id="JAUDZG010000006">
    <property type="protein sequence ID" value="KAK3303247.1"/>
    <property type="molecule type" value="Genomic_DNA"/>
</dbReference>
<keyword evidence="3" id="KW-0238">DNA-binding</keyword>
<dbReference type="InterPro" id="IPR050797">
    <property type="entry name" value="Carb_Metab_Trans_Reg"/>
</dbReference>
<feature type="compositionally biased region" description="Polar residues" evidence="6">
    <location>
        <begin position="330"/>
        <end position="339"/>
    </location>
</feature>
<feature type="compositionally biased region" description="Pro residues" evidence="6">
    <location>
        <begin position="191"/>
        <end position="200"/>
    </location>
</feature>
<dbReference type="SUPFAM" id="SSF57701">
    <property type="entry name" value="Zn2/Cys6 DNA-binding domain"/>
    <property type="match status" value="1"/>
</dbReference>
<keyword evidence="4" id="KW-0804">Transcription</keyword>
<feature type="compositionally biased region" description="Low complexity" evidence="6">
    <location>
        <begin position="340"/>
        <end position="349"/>
    </location>
</feature>